<gene>
    <name evidence="3" type="ORF">GGX14DRAFT_668406</name>
</gene>
<feature type="region of interest" description="Disordered" evidence="1">
    <location>
        <begin position="93"/>
        <end position="116"/>
    </location>
</feature>
<reference evidence="3" key="1">
    <citation type="submission" date="2023-03" db="EMBL/GenBank/DDBJ databases">
        <title>Massive genome expansion in bonnet fungi (Mycena s.s.) driven by repeated elements and novel gene families across ecological guilds.</title>
        <authorList>
            <consortium name="Lawrence Berkeley National Laboratory"/>
            <person name="Harder C.B."/>
            <person name="Miyauchi S."/>
            <person name="Viragh M."/>
            <person name="Kuo A."/>
            <person name="Thoen E."/>
            <person name="Andreopoulos B."/>
            <person name="Lu D."/>
            <person name="Skrede I."/>
            <person name="Drula E."/>
            <person name="Henrissat B."/>
            <person name="Morin E."/>
            <person name="Kohler A."/>
            <person name="Barry K."/>
            <person name="LaButti K."/>
            <person name="Morin E."/>
            <person name="Salamov A."/>
            <person name="Lipzen A."/>
            <person name="Mereny Z."/>
            <person name="Hegedus B."/>
            <person name="Baldrian P."/>
            <person name="Stursova M."/>
            <person name="Weitz H."/>
            <person name="Taylor A."/>
            <person name="Grigoriev I.V."/>
            <person name="Nagy L.G."/>
            <person name="Martin F."/>
            <person name="Kauserud H."/>
        </authorList>
    </citation>
    <scope>NUCLEOTIDE SEQUENCE</scope>
    <source>
        <strain evidence="3">9144</strain>
    </source>
</reference>
<dbReference type="Proteomes" id="UP001219525">
    <property type="component" value="Unassembled WGS sequence"/>
</dbReference>
<feature type="transmembrane region" description="Helical" evidence="2">
    <location>
        <begin position="45"/>
        <end position="68"/>
    </location>
</feature>
<evidence type="ECO:0000313" key="4">
    <source>
        <dbReference type="Proteomes" id="UP001219525"/>
    </source>
</evidence>
<keyword evidence="2" id="KW-0812">Transmembrane</keyword>
<accession>A0AAD6Y559</accession>
<keyword evidence="4" id="KW-1185">Reference proteome</keyword>
<evidence type="ECO:0000256" key="2">
    <source>
        <dbReference type="SAM" id="Phobius"/>
    </source>
</evidence>
<protein>
    <submittedName>
        <fullName evidence="3">Uncharacterized protein</fullName>
    </submittedName>
</protein>
<evidence type="ECO:0000256" key="1">
    <source>
        <dbReference type="SAM" id="MobiDB-lite"/>
    </source>
</evidence>
<dbReference type="AlphaFoldDB" id="A0AAD6Y559"/>
<organism evidence="3 4">
    <name type="scientific">Mycena pura</name>
    <dbReference type="NCBI Taxonomy" id="153505"/>
    <lineage>
        <taxon>Eukaryota</taxon>
        <taxon>Fungi</taxon>
        <taxon>Dikarya</taxon>
        <taxon>Basidiomycota</taxon>
        <taxon>Agaricomycotina</taxon>
        <taxon>Agaricomycetes</taxon>
        <taxon>Agaricomycetidae</taxon>
        <taxon>Agaricales</taxon>
        <taxon>Marasmiineae</taxon>
        <taxon>Mycenaceae</taxon>
        <taxon>Mycena</taxon>
    </lineage>
</organism>
<name>A0AAD6Y559_9AGAR</name>
<dbReference type="EMBL" id="JARJCW010000079">
    <property type="protein sequence ID" value="KAJ7197183.1"/>
    <property type="molecule type" value="Genomic_DNA"/>
</dbReference>
<evidence type="ECO:0000313" key="3">
    <source>
        <dbReference type="EMBL" id="KAJ7197183.1"/>
    </source>
</evidence>
<proteinExistence type="predicted"/>
<sequence length="116" mass="13324">MLCAMPSIIRSSKLSGVGKKGLNLKAIVFIGKQEHIFNKNVAFHMWVLSFCCILYLILTHGPLFYWIFVPLLQAELDEFCTWWNHHRVRTQKDKTMPSGHVPADVLDHPQNYGGLD</sequence>
<comment type="caution">
    <text evidence="3">The sequence shown here is derived from an EMBL/GenBank/DDBJ whole genome shotgun (WGS) entry which is preliminary data.</text>
</comment>
<keyword evidence="2" id="KW-1133">Transmembrane helix</keyword>
<keyword evidence="2" id="KW-0472">Membrane</keyword>